<organism evidence="2 3">
    <name type="scientific">Fusarium ambrosium</name>
    <dbReference type="NCBI Taxonomy" id="131363"/>
    <lineage>
        <taxon>Eukaryota</taxon>
        <taxon>Fungi</taxon>
        <taxon>Dikarya</taxon>
        <taxon>Ascomycota</taxon>
        <taxon>Pezizomycotina</taxon>
        <taxon>Sordariomycetes</taxon>
        <taxon>Hypocreomycetidae</taxon>
        <taxon>Hypocreales</taxon>
        <taxon>Nectriaceae</taxon>
        <taxon>Fusarium</taxon>
        <taxon>Fusarium solani species complex</taxon>
    </lineage>
</organism>
<protein>
    <submittedName>
        <fullName evidence="2">Uncharacterized protein</fullName>
    </submittedName>
</protein>
<dbReference type="PANTHER" id="PTHR38850">
    <property type="entry name" value="CERATO-PLATANIN"/>
    <property type="match status" value="1"/>
</dbReference>
<dbReference type="EMBL" id="NIZV01000734">
    <property type="protein sequence ID" value="RSL81782.1"/>
    <property type="molecule type" value="Genomic_DNA"/>
</dbReference>
<keyword evidence="3" id="KW-1185">Reference proteome</keyword>
<comment type="caution">
    <text evidence="2">The sequence shown here is derived from an EMBL/GenBank/DDBJ whole genome shotgun (WGS) entry which is preliminary data.</text>
</comment>
<evidence type="ECO:0000313" key="3">
    <source>
        <dbReference type="Proteomes" id="UP000288429"/>
    </source>
</evidence>
<dbReference type="Proteomes" id="UP000288429">
    <property type="component" value="Unassembled WGS sequence"/>
</dbReference>
<dbReference type="PROSITE" id="PS51257">
    <property type="entry name" value="PROKAR_LIPOPROTEIN"/>
    <property type="match status" value="1"/>
</dbReference>
<dbReference type="PANTHER" id="PTHR38850:SF2">
    <property type="entry name" value="CERATO-PLATANIN"/>
    <property type="match status" value="1"/>
</dbReference>
<feature type="non-terminal residue" evidence="2">
    <location>
        <position position="383"/>
    </location>
</feature>
<dbReference type="AlphaFoldDB" id="A0A428RW79"/>
<gene>
    <name evidence="2" type="ORF">CDV31_017001</name>
</gene>
<evidence type="ECO:0000313" key="2">
    <source>
        <dbReference type="EMBL" id="RSL81782.1"/>
    </source>
</evidence>
<reference evidence="2 3" key="1">
    <citation type="submission" date="2017-06" db="EMBL/GenBank/DDBJ databases">
        <title>Cmopartive genomic analysis of Ambrosia Fusariam Clade fungi.</title>
        <authorList>
            <person name="Stajich J.E."/>
            <person name="Carrillo J."/>
            <person name="Kijimoto T."/>
            <person name="Eskalen A."/>
            <person name="O'Donnell K."/>
            <person name="Kasson M."/>
        </authorList>
    </citation>
    <scope>NUCLEOTIDE SEQUENCE [LARGE SCALE GENOMIC DNA]</scope>
    <source>
        <strain evidence="2 3">NRRL 20438</strain>
    </source>
</reference>
<proteinExistence type="predicted"/>
<name>A0A428RW79_9HYPO</name>
<feature type="signal peptide" evidence="1">
    <location>
        <begin position="1"/>
        <end position="26"/>
    </location>
</feature>
<keyword evidence="1" id="KW-0732">Signal</keyword>
<feature type="chain" id="PRO_5019360193" evidence="1">
    <location>
        <begin position="27"/>
        <end position="383"/>
    </location>
</feature>
<evidence type="ECO:0000256" key="1">
    <source>
        <dbReference type="SAM" id="SignalP"/>
    </source>
</evidence>
<accession>A0A428RW79</accession>
<sequence length="383" mass="40855">MLLQRLGSSLTANAIAILAFAGCVVAGHPRSIANITPHEQYSSSIGVLGCKINNNRVAYWPGSVGCDDICIRLYNEGRSVHLLRIDTSGGAYDISYDAWNYLVFGKSAVEEPHMGGGIDMNYDVVHASECQHLLYEGKLPLSAANSMNYVASCLAQPGSWVAQNYLLYNINDQLCKIGSDDECHLDLTTSNQPSCPSPLGIGTPLDYKVENIQYGTVNCASEVFLFSLFFQDDPVADGLLRFSVRSVFINPIKDCQSLSFIGAVLDPVAEEVTRLGEAPNARVVSVLVAALVLALDCISGDEVANFSGDVLVLVVGVFLNNGDVCCVVPDLEEGDFLRVEASVAQGSLLSILKRSIDAAAVPTAAIGLKVLLISSLEGVIETV</sequence>